<name>A0A139A0P7_GONPJ</name>
<dbReference type="Gene3D" id="3.10.180.10">
    <property type="entry name" value="2,3-Dihydroxybiphenyl 1,2-Dioxygenase, domain 1"/>
    <property type="match status" value="1"/>
</dbReference>
<keyword evidence="4" id="KW-1185">Reference proteome</keyword>
<dbReference type="Proteomes" id="UP000070544">
    <property type="component" value="Unassembled WGS sequence"/>
</dbReference>
<evidence type="ECO:0000313" key="3">
    <source>
        <dbReference type="EMBL" id="KXS10294.1"/>
    </source>
</evidence>
<dbReference type="InterPro" id="IPR004360">
    <property type="entry name" value="Glyas_Fos-R_dOase_dom"/>
</dbReference>
<reference evidence="3 4" key="1">
    <citation type="journal article" date="2015" name="Genome Biol. Evol.">
        <title>Phylogenomic analyses indicate that early fungi evolved digesting cell walls of algal ancestors of land plants.</title>
        <authorList>
            <person name="Chang Y."/>
            <person name="Wang S."/>
            <person name="Sekimoto S."/>
            <person name="Aerts A.L."/>
            <person name="Choi C."/>
            <person name="Clum A."/>
            <person name="LaButti K.M."/>
            <person name="Lindquist E.A."/>
            <person name="Yee Ngan C."/>
            <person name="Ohm R.A."/>
            <person name="Salamov A.A."/>
            <person name="Grigoriev I.V."/>
            <person name="Spatafora J.W."/>
            <person name="Berbee M.L."/>
        </authorList>
    </citation>
    <scope>NUCLEOTIDE SEQUENCE [LARGE SCALE GENOMIC DNA]</scope>
    <source>
        <strain evidence="3 4">JEL478</strain>
    </source>
</reference>
<evidence type="ECO:0000313" key="4">
    <source>
        <dbReference type="Proteomes" id="UP000070544"/>
    </source>
</evidence>
<dbReference type="InterPro" id="IPR029068">
    <property type="entry name" value="Glyas_Bleomycin-R_OHBP_Dase"/>
</dbReference>
<sequence length="185" mass="19878">MYLYQPADMTMLFKHQCGALHAGDGSYPVHIEIPCLEGKEAATRDFYSKVLGWSWVDMGGYSLWSWDASHVPGTKRTHVALSGGIYPVPSTPKGAQVDLHFTVQNLDDTEALVKAAGGSIIEGLRMGDPKYGYNIQGYDPNGNNIHFMQPAAKEAVDGGESVEKSAAARQMVDGGESVEKSAAAN</sequence>
<proteinExistence type="predicted"/>
<feature type="domain" description="Glyoxalase/fosfomycin resistance/dioxygenase" evidence="2">
    <location>
        <begin position="41"/>
        <end position="147"/>
    </location>
</feature>
<dbReference type="OrthoDB" id="10550681at2759"/>
<dbReference type="EMBL" id="KQ965831">
    <property type="protein sequence ID" value="KXS10294.1"/>
    <property type="molecule type" value="Genomic_DNA"/>
</dbReference>
<accession>A0A139A0P7</accession>
<dbReference type="SUPFAM" id="SSF54593">
    <property type="entry name" value="Glyoxalase/Bleomycin resistance protein/Dihydroxybiphenyl dioxygenase"/>
    <property type="match status" value="1"/>
</dbReference>
<evidence type="ECO:0000259" key="2">
    <source>
        <dbReference type="Pfam" id="PF00903"/>
    </source>
</evidence>
<protein>
    <recommendedName>
        <fullName evidence="2">Glyoxalase/fosfomycin resistance/dioxygenase domain-containing protein</fullName>
    </recommendedName>
</protein>
<feature type="region of interest" description="Disordered" evidence="1">
    <location>
        <begin position="157"/>
        <end position="185"/>
    </location>
</feature>
<gene>
    <name evidence="3" type="ORF">M427DRAFT_183791</name>
</gene>
<evidence type="ECO:0000256" key="1">
    <source>
        <dbReference type="SAM" id="MobiDB-lite"/>
    </source>
</evidence>
<dbReference type="Pfam" id="PF00903">
    <property type="entry name" value="Glyoxalase"/>
    <property type="match status" value="1"/>
</dbReference>
<organism evidence="3 4">
    <name type="scientific">Gonapodya prolifera (strain JEL478)</name>
    <name type="common">Monoblepharis prolifera</name>
    <dbReference type="NCBI Taxonomy" id="1344416"/>
    <lineage>
        <taxon>Eukaryota</taxon>
        <taxon>Fungi</taxon>
        <taxon>Fungi incertae sedis</taxon>
        <taxon>Chytridiomycota</taxon>
        <taxon>Chytridiomycota incertae sedis</taxon>
        <taxon>Monoblepharidomycetes</taxon>
        <taxon>Monoblepharidales</taxon>
        <taxon>Gonapodyaceae</taxon>
        <taxon>Gonapodya</taxon>
    </lineage>
</organism>
<dbReference type="AlphaFoldDB" id="A0A139A0P7"/>